<gene>
    <name evidence="2" type="ORF">Nepgr_014774</name>
</gene>
<feature type="region of interest" description="Disordered" evidence="1">
    <location>
        <begin position="1"/>
        <end position="28"/>
    </location>
</feature>
<feature type="region of interest" description="Disordered" evidence="1">
    <location>
        <begin position="97"/>
        <end position="116"/>
    </location>
</feature>
<accession>A0AAD3SK45</accession>
<keyword evidence="3" id="KW-1185">Reference proteome</keyword>
<dbReference type="AlphaFoldDB" id="A0AAD3SK45"/>
<evidence type="ECO:0000313" key="3">
    <source>
        <dbReference type="Proteomes" id="UP001279734"/>
    </source>
</evidence>
<evidence type="ECO:0000313" key="2">
    <source>
        <dbReference type="EMBL" id="GMH12933.1"/>
    </source>
</evidence>
<evidence type="ECO:0000256" key="1">
    <source>
        <dbReference type="SAM" id="MobiDB-lite"/>
    </source>
</evidence>
<feature type="compositionally biased region" description="Polar residues" evidence="1">
    <location>
        <begin position="101"/>
        <end position="116"/>
    </location>
</feature>
<protein>
    <submittedName>
        <fullName evidence="2">Uncharacterized protein</fullName>
    </submittedName>
</protein>
<dbReference type="Proteomes" id="UP001279734">
    <property type="component" value="Unassembled WGS sequence"/>
</dbReference>
<comment type="caution">
    <text evidence="2">The sequence shown here is derived from an EMBL/GenBank/DDBJ whole genome shotgun (WGS) entry which is preliminary data.</text>
</comment>
<sequence length="116" mass="13419">MKTGRRSNDSRSSFPLVTARANKSHSSKLIQKEQQQVKLLLLYSSQLLLYIISIQHLSFQFHQAFCKGWQHRQTIRHQQIHKARLIWDGFYKLPDAHRSEQTPTGASHGSSSSHPK</sequence>
<organism evidence="2 3">
    <name type="scientific">Nepenthes gracilis</name>
    <name type="common">Slender pitcher plant</name>
    <dbReference type="NCBI Taxonomy" id="150966"/>
    <lineage>
        <taxon>Eukaryota</taxon>
        <taxon>Viridiplantae</taxon>
        <taxon>Streptophyta</taxon>
        <taxon>Embryophyta</taxon>
        <taxon>Tracheophyta</taxon>
        <taxon>Spermatophyta</taxon>
        <taxon>Magnoliopsida</taxon>
        <taxon>eudicotyledons</taxon>
        <taxon>Gunneridae</taxon>
        <taxon>Pentapetalae</taxon>
        <taxon>Caryophyllales</taxon>
        <taxon>Nepenthaceae</taxon>
        <taxon>Nepenthes</taxon>
    </lineage>
</organism>
<dbReference type="EMBL" id="BSYO01000012">
    <property type="protein sequence ID" value="GMH12933.1"/>
    <property type="molecule type" value="Genomic_DNA"/>
</dbReference>
<reference evidence="2" key="1">
    <citation type="submission" date="2023-05" db="EMBL/GenBank/DDBJ databases">
        <title>Nepenthes gracilis genome sequencing.</title>
        <authorList>
            <person name="Fukushima K."/>
        </authorList>
    </citation>
    <scope>NUCLEOTIDE SEQUENCE</scope>
    <source>
        <strain evidence="2">SING2019-196</strain>
    </source>
</reference>
<proteinExistence type="predicted"/>
<name>A0AAD3SK45_NEPGR</name>